<gene>
    <name evidence="2" type="ORF">GCM10025881_17030</name>
</gene>
<evidence type="ECO:0000313" key="3">
    <source>
        <dbReference type="Proteomes" id="UP001157034"/>
    </source>
</evidence>
<name>A0ABQ6K6H4_9MICO</name>
<dbReference type="PANTHER" id="PTHR38011">
    <property type="entry name" value="DIHYDROFOLATE REDUCTASE FAMILY PROTEIN (AFU_ORTHOLOGUE AFUA_8G06820)"/>
    <property type="match status" value="1"/>
</dbReference>
<dbReference type="Gene3D" id="3.40.430.10">
    <property type="entry name" value="Dihydrofolate Reductase, subunit A"/>
    <property type="match status" value="1"/>
</dbReference>
<reference evidence="3" key="1">
    <citation type="journal article" date="2019" name="Int. J. Syst. Evol. Microbiol.">
        <title>The Global Catalogue of Microorganisms (GCM) 10K type strain sequencing project: providing services to taxonomists for standard genome sequencing and annotation.</title>
        <authorList>
            <consortium name="The Broad Institute Genomics Platform"/>
            <consortium name="The Broad Institute Genome Sequencing Center for Infectious Disease"/>
            <person name="Wu L."/>
            <person name="Ma J."/>
        </authorList>
    </citation>
    <scope>NUCLEOTIDE SEQUENCE [LARGE SCALE GENOMIC DNA]</scope>
    <source>
        <strain evidence="3">NBRC 108894</strain>
    </source>
</reference>
<dbReference type="RefSeq" id="WP_284253753.1">
    <property type="nucleotide sequence ID" value="NZ_BAAAQO010000002.1"/>
</dbReference>
<accession>A0ABQ6K6H4</accession>
<protein>
    <submittedName>
        <fullName evidence="2">Deaminase reductase</fullName>
    </submittedName>
</protein>
<dbReference type="InterPro" id="IPR024072">
    <property type="entry name" value="DHFR-like_dom_sf"/>
</dbReference>
<evidence type="ECO:0000313" key="2">
    <source>
        <dbReference type="EMBL" id="GMA94879.1"/>
    </source>
</evidence>
<dbReference type="InterPro" id="IPR002734">
    <property type="entry name" value="RibDG_C"/>
</dbReference>
<dbReference type="Pfam" id="PF01872">
    <property type="entry name" value="RibD_C"/>
    <property type="match status" value="1"/>
</dbReference>
<dbReference type="Proteomes" id="UP001157034">
    <property type="component" value="Unassembled WGS sequence"/>
</dbReference>
<proteinExistence type="predicted"/>
<feature type="domain" description="Bacterial bifunctional deaminase-reductase C-terminal" evidence="1">
    <location>
        <begin position="4"/>
        <end position="193"/>
    </location>
</feature>
<dbReference type="InterPro" id="IPR050765">
    <property type="entry name" value="Riboflavin_Biosynth_HTPR"/>
</dbReference>
<organism evidence="2 3">
    <name type="scientific">Pseudolysinimonas kribbensis</name>
    <dbReference type="NCBI Taxonomy" id="433641"/>
    <lineage>
        <taxon>Bacteria</taxon>
        <taxon>Bacillati</taxon>
        <taxon>Actinomycetota</taxon>
        <taxon>Actinomycetes</taxon>
        <taxon>Micrococcales</taxon>
        <taxon>Microbacteriaceae</taxon>
        <taxon>Pseudolysinimonas</taxon>
    </lineage>
</organism>
<sequence>MSEIVVQEFVTLDGVIQGPGMFEEDRDGGFALGGWQSRHRDDDPELDAIIQDWESRTGALLLGRRTYDIWLGAWAVWSEDAEGFLGEQTRRYNRIPKYVASTTLTDPTWRNTRVLRDVPGEVARLRAEHRDGEIRVWGSSRLVAILAAHDLVDEYRLAVYPIVLGTGKRLFADGFPLSRFERGEVRPLGSGVTVTTYRRSTAG</sequence>
<dbReference type="EMBL" id="BSVB01000001">
    <property type="protein sequence ID" value="GMA94879.1"/>
    <property type="molecule type" value="Genomic_DNA"/>
</dbReference>
<dbReference type="SUPFAM" id="SSF53597">
    <property type="entry name" value="Dihydrofolate reductase-like"/>
    <property type="match status" value="1"/>
</dbReference>
<comment type="caution">
    <text evidence="2">The sequence shown here is derived from an EMBL/GenBank/DDBJ whole genome shotgun (WGS) entry which is preliminary data.</text>
</comment>
<evidence type="ECO:0000259" key="1">
    <source>
        <dbReference type="Pfam" id="PF01872"/>
    </source>
</evidence>
<dbReference type="PANTHER" id="PTHR38011:SF2">
    <property type="entry name" value="BIFUNCTIONAL DEAMINASE-REDUCTASE DOMAIN PROTEIN"/>
    <property type="match status" value="1"/>
</dbReference>
<keyword evidence="3" id="KW-1185">Reference proteome</keyword>